<dbReference type="Gene3D" id="1.20.58.420">
    <property type="entry name" value="AHSP"/>
    <property type="match status" value="1"/>
</dbReference>
<reference evidence="16" key="1">
    <citation type="submission" date="2025-08" db="UniProtKB">
        <authorList>
            <consortium name="RefSeq"/>
        </authorList>
    </citation>
    <scope>IDENTIFICATION</scope>
</reference>
<feature type="domain" description="GB1/RHD3-type G" evidence="14">
    <location>
        <begin position="86"/>
        <end position="331"/>
    </location>
</feature>
<dbReference type="InterPro" id="IPR036543">
    <property type="entry name" value="Guanylate-bd_C_sf"/>
</dbReference>
<dbReference type="AlphaFoldDB" id="A0A9Y4TWE3"/>
<dbReference type="RefSeq" id="XP_008303126.1">
    <property type="nucleotide sequence ID" value="XM_008304904.1"/>
</dbReference>
<evidence type="ECO:0000256" key="6">
    <source>
        <dbReference type="ARBA" id="ARBA00022842"/>
    </source>
</evidence>
<dbReference type="Proteomes" id="UP000694891">
    <property type="component" value="Unplaced"/>
</dbReference>
<evidence type="ECO:0000313" key="16">
    <source>
        <dbReference type="RefSeq" id="XP_008303126.1"/>
    </source>
</evidence>
<dbReference type="FunFam" id="3.40.50.300:FF:000314">
    <property type="entry name" value="Atlastin-2 isoform 2"/>
    <property type="match status" value="1"/>
</dbReference>
<sequence length="575" mass="65302">MAAEESRLRQRNHNNSVFKAGGHGLKSDKSQMRCETEDDNLLEEEEEEEVGVARPVQIVVADEEEHSFWLQEEALERLLLQEEVQDLHVVVVSVAGAFRKGKSFLLDFMLRYMYKQSSDSWVGGEEEPLTGFTWRGGCERETTGILAWSEVFVVNKPDGSKVAVLLIDTQGAFDSQSTIKDCATLFALSTMTSSVQVYNLSQNVQEDDLQHLQLFTEYGRLAMEEVYEKPFQTLMFLIRDWSYPYEHSYGLEGGHSFLEKRLQVKQNQHEELQNVRKHIHSCFSNISCFLLPHPGLKVATNPHFDGRLRDIDEDFKKELVNLVPTLLSPENLVEKEIGGVKITCRDLLHYFKAYMKIYQGEELPHPKSMLQATAEANNLAAVAGAKEVYNKGMEQVCGGDKPYISPAELERRHVELRQASVRHFRSVKKMGGEDFCRRYQEQLEAELDEAYTNFSKHNDGKNIFYAARTPATLFAVMFVMYVVSLVTGFVGISSVATLCNLVMGVALTSLCIWAYVKYSGEFREVGGFIDQVAETLWEQVFSKLFEVARSRVPLGSLVPVPRPRLASNNNVKKKN</sequence>
<evidence type="ECO:0000256" key="3">
    <source>
        <dbReference type="ARBA" id="ARBA00022741"/>
    </source>
</evidence>
<dbReference type="GO" id="GO:0003924">
    <property type="term" value="F:GTPase activity"/>
    <property type="evidence" value="ECO:0007669"/>
    <property type="project" value="InterPro"/>
</dbReference>
<dbReference type="GO" id="GO:0098826">
    <property type="term" value="C:endoplasmic reticulum tubular network membrane"/>
    <property type="evidence" value="ECO:0007669"/>
    <property type="project" value="UniProtKB-ARBA"/>
</dbReference>
<comment type="catalytic activity">
    <reaction evidence="10">
        <text>GTP + H2O = GDP + phosphate + H(+)</text>
        <dbReference type="Rhea" id="RHEA:19669"/>
        <dbReference type="ChEBI" id="CHEBI:15377"/>
        <dbReference type="ChEBI" id="CHEBI:15378"/>
        <dbReference type="ChEBI" id="CHEBI:37565"/>
        <dbReference type="ChEBI" id="CHEBI:43474"/>
        <dbReference type="ChEBI" id="CHEBI:58189"/>
    </reaction>
    <physiologicalReaction direction="left-to-right" evidence="10">
        <dbReference type="Rhea" id="RHEA:19670"/>
    </physiologicalReaction>
</comment>
<evidence type="ECO:0000256" key="1">
    <source>
        <dbReference type="ARBA" id="ARBA00004477"/>
    </source>
</evidence>
<feature type="transmembrane region" description="Helical" evidence="13">
    <location>
        <begin position="495"/>
        <end position="516"/>
    </location>
</feature>
<gene>
    <name evidence="16" type="primary">LOC103374761</name>
</gene>
<comment type="subcellular location">
    <subcellularLocation>
        <location evidence="1">Endoplasmic reticulum membrane</location>
        <topology evidence="1">Multi-pass membrane protein</topology>
    </subcellularLocation>
</comment>
<name>A0A9Y4TWE3_9TELE</name>
<dbReference type="Pfam" id="PF02841">
    <property type="entry name" value="GBP_C"/>
    <property type="match status" value="1"/>
</dbReference>
<evidence type="ECO:0000256" key="7">
    <source>
        <dbReference type="ARBA" id="ARBA00022989"/>
    </source>
</evidence>
<dbReference type="InterPro" id="IPR003191">
    <property type="entry name" value="Guanylate-bd/ATL_C"/>
</dbReference>
<dbReference type="FunFam" id="1.20.58.420:FF:000001">
    <property type="entry name" value="Atlastin-1 isoform 1"/>
    <property type="match status" value="1"/>
</dbReference>
<evidence type="ECO:0000256" key="13">
    <source>
        <dbReference type="SAM" id="Phobius"/>
    </source>
</evidence>
<dbReference type="PROSITE" id="PS51715">
    <property type="entry name" value="G_GB1_RHD3"/>
    <property type="match status" value="1"/>
</dbReference>
<keyword evidence="9 13" id="KW-0472">Membrane</keyword>
<dbReference type="GeneID" id="103374761"/>
<keyword evidence="7 13" id="KW-1133">Transmembrane helix</keyword>
<dbReference type="InterPro" id="IPR027417">
    <property type="entry name" value="P-loop_NTPase"/>
</dbReference>
<dbReference type="SUPFAM" id="SSF52540">
    <property type="entry name" value="P-loop containing nucleoside triphosphate hydrolases"/>
    <property type="match status" value="1"/>
</dbReference>
<feature type="compositionally biased region" description="Basic and acidic residues" evidence="12">
    <location>
        <begin position="25"/>
        <end position="35"/>
    </location>
</feature>
<dbReference type="GO" id="GO:1990809">
    <property type="term" value="P:endoplasmic reticulum tubular network membrane organization"/>
    <property type="evidence" value="ECO:0007669"/>
    <property type="project" value="UniProtKB-ARBA"/>
</dbReference>
<keyword evidence="6" id="KW-0460">Magnesium</keyword>
<accession>A0A9Y4TWE3</accession>
<keyword evidence="8" id="KW-0342">GTP-binding</keyword>
<dbReference type="Pfam" id="PF02263">
    <property type="entry name" value="GBP"/>
    <property type="match status" value="1"/>
</dbReference>
<keyword evidence="3" id="KW-0547">Nucleotide-binding</keyword>
<dbReference type="GO" id="GO:0005525">
    <property type="term" value="F:GTP binding"/>
    <property type="evidence" value="ECO:0007669"/>
    <property type="project" value="UniProtKB-KW"/>
</dbReference>
<evidence type="ECO:0000256" key="9">
    <source>
        <dbReference type="ARBA" id="ARBA00023136"/>
    </source>
</evidence>
<proteinExistence type="inferred from homology"/>
<evidence type="ECO:0000256" key="12">
    <source>
        <dbReference type="SAM" id="MobiDB-lite"/>
    </source>
</evidence>
<evidence type="ECO:0000256" key="2">
    <source>
        <dbReference type="ARBA" id="ARBA00022692"/>
    </source>
</evidence>
<dbReference type="SUPFAM" id="SSF48340">
    <property type="entry name" value="Interferon-induced guanylate-binding protein 1 (GBP1), C-terminal domain"/>
    <property type="match status" value="1"/>
</dbReference>
<dbReference type="InterPro" id="IPR015894">
    <property type="entry name" value="Guanylate-bd_N"/>
</dbReference>
<keyword evidence="5" id="KW-0256">Endoplasmic reticulum</keyword>
<evidence type="ECO:0000256" key="11">
    <source>
        <dbReference type="PROSITE-ProRule" id="PRU01052"/>
    </source>
</evidence>
<evidence type="ECO:0000259" key="14">
    <source>
        <dbReference type="PROSITE" id="PS51715"/>
    </source>
</evidence>
<keyword evidence="15" id="KW-1185">Reference proteome</keyword>
<comment type="similarity">
    <text evidence="11">Belongs to the TRAFAC class dynamin-like GTPase superfamily. GB1/RHD3 GTPase family.</text>
</comment>
<dbReference type="InterPro" id="IPR030386">
    <property type="entry name" value="G_GB1_RHD3_dom"/>
</dbReference>
<evidence type="ECO:0000256" key="5">
    <source>
        <dbReference type="ARBA" id="ARBA00022824"/>
    </source>
</evidence>
<dbReference type="Gene3D" id="3.40.50.300">
    <property type="entry name" value="P-loop containing nucleotide triphosphate hydrolases"/>
    <property type="match status" value="1"/>
</dbReference>
<feature type="region of interest" description="Disordered" evidence="12">
    <location>
        <begin position="1"/>
        <end position="47"/>
    </location>
</feature>
<evidence type="ECO:0000256" key="4">
    <source>
        <dbReference type="ARBA" id="ARBA00022801"/>
    </source>
</evidence>
<feature type="transmembrane region" description="Helical" evidence="13">
    <location>
        <begin position="471"/>
        <end position="489"/>
    </location>
</feature>
<dbReference type="CDD" id="cd01851">
    <property type="entry name" value="GBP"/>
    <property type="match status" value="1"/>
</dbReference>
<keyword evidence="2 13" id="KW-0812">Transmembrane</keyword>
<feature type="compositionally biased region" description="Acidic residues" evidence="12">
    <location>
        <begin position="36"/>
        <end position="47"/>
    </location>
</feature>
<evidence type="ECO:0000256" key="10">
    <source>
        <dbReference type="ARBA" id="ARBA00049117"/>
    </source>
</evidence>
<evidence type="ECO:0000256" key="8">
    <source>
        <dbReference type="ARBA" id="ARBA00023134"/>
    </source>
</evidence>
<keyword evidence="4" id="KW-0378">Hydrolase</keyword>
<organism evidence="15 16">
    <name type="scientific">Stegastes partitus</name>
    <name type="common">bicolor damselfish</name>
    <dbReference type="NCBI Taxonomy" id="144197"/>
    <lineage>
        <taxon>Eukaryota</taxon>
        <taxon>Metazoa</taxon>
        <taxon>Chordata</taxon>
        <taxon>Craniata</taxon>
        <taxon>Vertebrata</taxon>
        <taxon>Euteleostomi</taxon>
        <taxon>Actinopterygii</taxon>
        <taxon>Neopterygii</taxon>
        <taxon>Teleostei</taxon>
        <taxon>Neoteleostei</taxon>
        <taxon>Acanthomorphata</taxon>
        <taxon>Ovalentaria</taxon>
        <taxon>Pomacentridae</taxon>
        <taxon>Stegastes</taxon>
    </lineage>
</organism>
<dbReference type="PANTHER" id="PTHR10751">
    <property type="entry name" value="GUANYLATE BINDING PROTEIN"/>
    <property type="match status" value="1"/>
</dbReference>
<evidence type="ECO:0000313" key="15">
    <source>
        <dbReference type="Proteomes" id="UP000694891"/>
    </source>
</evidence>
<protein>
    <submittedName>
        <fullName evidence="16">Atlastin-2-like</fullName>
    </submittedName>
</protein>